<dbReference type="Pfam" id="PF10677">
    <property type="entry name" value="DUF2490"/>
    <property type="match status" value="1"/>
</dbReference>
<comment type="caution">
    <text evidence="1">The sequence shown here is derived from an EMBL/GenBank/DDBJ whole genome shotgun (WGS) entry which is preliminary data.</text>
</comment>
<evidence type="ECO:0000313" key="1">
    <source>
        <dbReference type="EMBL" id="MBP0903269.1"/>
    </source>
</evidence>
<dbReference type="Proteomes" id="UP000670776">
    <property type="component" value="Unassembled WGS sequence"/>
</dbReference>
<proteinExistence type="predicted"/>
<accession>A0ABS4BRR5</accession>
<dbReference type="InterPro" id="IPR019619">
    <property type="entry name" value="DUF2490"/>
</dbReference>
<reference evidence="1 2" key="1">
    <citation type="submission" date="2021-04" db="EMBL/GenBank/DDBJ databases">
        <title>Mariniflexile gromovii gen. nov., sp. nov., a gliding bacterium isolated from the sea urchin Strongylocentrotus intermedius.</title>
        <authorList>
            <person name="Ko S."/>
            <person name="Le V."/>
            <person name="Ahn C.-Y."/>
            <person name="Oh H.-M."/>
        </authorList>
    </citation>
    <scope>NUCLEOTIDE SEQUENCE [LARGE SCALE GENOMIC DNA]</scope>
    <source>
        <strain evidence="1 2">KCTC 12570</strain>
    </source>
</reference>
<organism evidence="1 2">
    <name type="scientific">Mariniflexile gromovii</name>
    <dbReference type="NCBI Taxonomy" id="362523"/>
    <lineage>
        <taxon>Bacteria</taxon>
        <taxon>Pseudomonadati</taxon>
        <taxon>Bacteroidota</taxon>
        <taxon>Flavobacteriia</taxon>
        <taxon>Flavobacteriales</taxon>
        <taxon>Flavobacteriaceae</taxon>
        <taxon>Mariniflexile</taxon>
    </lineage>
</organism>
<sequence>MRKGKYISLGILFLILIHFRGNAQKNVDNQQLLWVRYNLKLKINNTYQIRQEFEERTYWFPWRQHQMLSKTHLERSLGNGWIAGVGLTYSEQSLPNNPNISDTYNVAEIRPQAEIYNKQILTNSLNLEHRYWAEFRFFEQPDGSFEFSNSRMRYKLELQYNPVKKATVKVFDEILINVGSSITNNVFDQNRYGGSVQYMPSEDFGFELGYINWFQQRPSGVDLYNRNIVRLTFHHNINLKKNKSHV</sequence>
<gene>
    <name evidence="1" type="ORF">J8H85_05480</name>
</gene>
<dbReference type="RefSeq" id="WP_209653431.1">
    <property type="nucleotide sequence ID" value="NZ_JAGJCB010000004.1"/>
</dbReference>
<keyword evidence="2" id="KW-1185">Reference proteome</keyword>
<protein>
    <submittedName>
        <fullName evidence="1">DUF2490 domain-containing protein</fullName>
    </submittedName>
</protein>
<evidence type="ECO:0000313" key="2">
    <source>
        <dbReference type="Proteomes" id="UP000670776"/>
    </source>
</evidence>
<dbReference type="EMBL" id="JAGJCB010000004">
    <property type="protein sequence ID" value="MBP0903269.1"/>
    <property type="molecule type" value="Genomic_DNA"/>
</dbReference>
<name>A0ABS4BRR5_9FLAO</name>